<dbReference type="dictyBase" id="DDB_G0268336"/>
<accession>Q55GB9</accession>
<keyword evidence="3" id="KW-1185">Reference proteome</keyword>
<dbReference type="EMBL" id="AAFI02000003">
    <property type="protein sequence ID" value="EAL73621.1"/>
    <property type="molecule type" value="Genomic_DNA"/>
</dbReference>
<dbReference type="RefSeq" id="XP_647265.1">
    <property type="nucleotide sequence ID" value="XM_642173.1"/>
</dbReference>
<evidence type="ECO:0000313" key="2">
    <source>
        <dbReference type="EMBL" id="EAL73621.1"/>
    </source>
</evidence>
<organism evidence="2 3">
    <name type="scientific">Dictyostelium discoideum</name>
    <name type="common">Social amoeba</name>
    <dbReference type="NCBI Taxonomy" id="44689"/>
    <lineage>
        <taxon>Eukaryota</taxon>
        <taxon>Amoebozoa</taxon>
        <taxon>Evosea</taxon>
        <taxon>Eumycetozoa</taxon>
        <taxon>Dictyostelia</taxon>
        <taxon>Dictyosteliales</taxon>
        <taxon>Dictyosteliaceae</taxon>
        <taxon>Dictyostelium</taxon>
    </lineage>
</organism>
<evidence type="ECO:0000259" key="1">
    <source>
        <dbReference type="Pfam" id="PF08241"/>
    </source>
</evidence>
<dbReference type="Pfam" id="PF08241">
    <property type="entry name" value="Methyltransf_11"/>
    <property type="match status" value="1"/>
</dbReference>
<dbReference type="PhylomeDB" id="Q55GB9"/>
<dbReference type="Proteomes" id="UP000002195">
    <property type="component" value="Unassembled WGS sequence"/>
</dbReference>
<dbReference type="VEuPathDB" id="AmoebaDB:DDB_G0268336"/>
<dbReference type="OMA" id="WPVSHYS"/>
<protein>
    <recommendedName>
        <fullName evidence="1">Methyltransferase type 11 domain-containing protein</fullName>
    </recommendedName>
</protein>
<dbReference type="GO" id="GO:0008168">
    <property type="term" value="F:methyltransferase activity"/>
    <property type="evidence" value="ECO:0000318"/>
    <property type="project" value="GO_Central"/>
</dbReference>
<dbReference type="GeneID" id="8616070"/>
<dbReference type="SMR" id="Q55GB9"/>
<evidence type="ECO:0000313" key="3">
    <source>
        <dbReference type="Proteomes" id="UP000002195"/>
    </source>
</evidence>
<dbReference type="InParanoid" id="Q55GB9"/>
<feature type="domain" description="Methyltransferase type 11" evidence="1">
    <location>
        <begin position="48"/>
        <end position="158"/>
    </location>
</feature>
<dbReference type="SUPFAM" id="SSF53335">
    <property type="entry name" value="S-adenosyl-L-methionine-dependent methyltransferases"/>
    <property type="match status" value="1"/>
</dbReference>
<dbReference type="GO" id="GO:0008757">
    <property type="term" value="F:S-adenosylmethionine-dependent methyltransferase activity"/>
    <property type="evidence" value="ECO:0007669"/>
    <property type="project" value="InterPro"/>
</dbReference>
<dbReference type="HOGENOM" id="CLU_049749_4_0_1"/>
<proteinExistence type="predicted"/>
<sequence>MSQNIYDDETFFNNYAKLPRSINGLQGAPEFEYLKSLLPPINSETSIVDLGCGYGWFCREAIKMGSKSVLGIDISKKMINKAKELDTTLDLGSGDGESQSFSKLIKYEIQDLEKLTSITDNQSFDLAYSVFVFHYLLDLEGFLRKVYSSLKKGGTLLFTVEHPIYSCSKYTNYWIDYQNNAEEKIWPVSHYSFEGERISNWLADGVKKQHRSIGTYINTLINTGFTISHLNEWSPTDQQIKNNPSLLIEKERPMILIIKAIKN</sequence>
<dbReference type="STRING" id="44689.Q55GB9"/>
<dbReference type="CDD" id="cd02440">
    <property type="entry name" value="AdoMet_MTases"/>
    <property type="match status" value="1"/>
</dbReference>
<dbReference type="PaxDb" id="44689-DDB0202134"/>
<dbReference type="Gene3D" id="3.40.50.150">
    <property type="entry name" value="Vaccinia Virus protein VP39"/>
    <property type="match status" value="1"/>
</dbReference>
<gene>
    <name evidence="2" type="ORF">DDB_G0268336</name>
</gene>
<dbReference type="PANTHER" id="PTHR43464:SF88">
    <property type="entry name" value="METHYLTRANSFERASE DOMAIN-CONTAINING PROTEIN-RELATED"/>
    <property type="match status" value="1"/>
</dbReference>
<dbReference type="eggNOG" id="ENOG502S0AA">
    <property type="taxonomic scope" value="Eukaryota"/>
</dbReference>
<dbReference type="InterPro" id="IPR013216">
    <property type="entry name" value="Methyltransf_11"/>
</dbReference>
<dbReference type="AlphaFoldDB" id="Q55GB9"/>
<reference evidence="2 3" key="1">
    <citation type="journal article" date="2005" name="Nature">
        <title>The genome of the social amoeba Dictyostelium discoideum.</title>
        <authorList>
            <consortium name="The Dictyostelium discoideum Sequencing Consortium"/>
            <person name="Eichinger L."/>
            <person name="Pachebat J.A."/>
            <person name="Glockner G."/>
            <person name="Rajandream M.A."/>
            <person name="Sucgang R."/>
            <person name="Berriman M."/>
            <person name="Song J."/>
            <person name="Olsen R."/>
            <person name="Szafranski K."/>
            <person name="Xu Q."/>
            <person name="Tunggal B."/>
            <person name="Kummerfeld S."/>
            <person name="Madera M."/>
            <person name="Konfortov B.A."/>
            <person name="Rivero F."/>
            <person name="Bankier A.T."/>
            <person name="Lehmann R."/>
            <person name="Hamlin N."/>
            <person name="Davies R."/>
            <person name="Gaudet P."/>
            <person name="Fey P."/>
            <person name="Pilcher K."/>
            <person name="Chen G."/>
            <person name="Saunders D."/>
            <person name="Sodergren E."/>
            <person name="Davis P."/>
            <person name="Kerhornou A."/>
            <person name="Nie X."/>
            <person name="Hall N."/>
            <person name="Anjard C."/>
            <person name="Hemphill L."/>
            <person name="Bason N."/>
            <person name="Farbrother P."/>
            <person name="Desany B."/>
            <person name="Just E."/>
            <person name="Morio T."/>
            <person name="Rost R."/>
            <person name="Churcher C."/>
            <person name="Cooper J."/>
            <person name="Haydock S."/>
            <person name="van Driessche N."/>
            <person name="Cronin A."/>
            <person name="Goodhead I."/>
            <person name="Muzny D."/>
            <person name="Mourier T."/>
            <person name="Pain A."/>
            <person name="Lu M."/>
            <person name="Harper D."/>
            <person name="Lindsay R."/>
            <person name="Hauser H."/>
            <person name="James K."/>
            <person name="Quiles M."/>
            <person name="Madan Babu M."/>
            <person name="Saito T."/>
            <person name="Buchrieser C."/>
            <person name="Wardroper A."/>
            <person name="Felder M."/>
            <person name="Thangavelu M."/>
            <person name="Johnson D."/>
            <person name="Knights A."/>
            <person name="Loulseged H."/>
            <person name="Mungall K."/>
            <person name="Oliver K."/>
            <person name="Price C."/>
            <person name="Quail M.A."/>
            <person name="Urushihara H."/>
            <person name="Hernandez J."/>
            <person name="Rabbinowitsch E."/>
            <person name="Steffen D."/>
            <person name="Sanders M."/>
            <person name="Ma J."/>
            <person name="Kohara Y."/>
            <person name="Sharp S."/>
            <person name="Simmonds M."/>
            <person name="Spiegler S."/>
            <person name="Tivey A."/>
            <person name="Sugano S."/>
            <person name="White B."/>
            <person name="Walker D."/>
            <person name="Woodward J."/>
            <person name="Winckler T."/>
            <person name="Tanaka Y."/>
            <person name="Shaulsky G."/>
            <person name="Schleicher M."/>
            <person name="Weinstock G."/>
            <person name="Rosenthal A."/>
            <person name="Cox E.C."/>
            <person name="Chisholm R.L."/>
            <person name="Gibbs R."/>
            <person name="Loomis W.F."/>
            <person name="Platzer M."/>
            <person name="Kay R.R."/>
            <person name="Williams J."/>
            <person name="Dear P.H."/>
            <person name="Noegel A.A."/>
            <person name="Barrell B."/>
            <person name="Kuspa A."/>
        </authorList>
    </citation>
    <scope>NUCLEOTIDE SEQUENCE [LARGE SCALE GENOMIC DNA]</scope>
    <source>
        <strain evidence="2 3">AX4</strain>
    </source>
</reference>
<dbReference type="PANTHER" id="PTHR43464">
    <property type="entry name" value="METHYLTRANSFERASE"/>
    <property type="match status" value="1"/>
</dbReference>
<comment type="caution">
    <text evidence="2">The sequence shown here is derived from an EMBL/GenBank/DDBJ whole genome shotgun (WGS) entry which is preliminary data.</text>
</comment>
<dbReference type="InterPro" id="IPR029063">
    <property type="entry name" value="SAM-dependent_MTases_sf"/>
</dbReference>
<name>Q55GB9_DICDI</name>
<dbReference type="KEGG" id="ddi:DDB_G0268336"/>